<evidence type="ECO:0000259" key="1">
    <source>
        <dbReference type="Pfam" id="PF00534"/>
    </source>
</evidence>
<sequence>MEMKKKIFFIWHWQKKLVPEGGGAMLAVEDSTVYAARRLSDFFDVRIVTLSDFCYGSYQSHTQSLSYYFCRTKKEILQYLALEKPDVLFLNHHSFPYDDFLQGVSSMRCIKLLYYSSAISYTLKDYLKISYSNRSLKKSVGRYHRCVDYHLVDHDFQKKQLAARIYIDQSRIIVAPKPANEKIFRPNIDEPKRWDCIYPSRGSEGYWKRPELAIRATARAGKTLVMPGARLKREYPHVTTFAGWQSPEEVARLYNQSRCLLTTTNYREMGPRIILEAAACNIPVVCCDDSPAAVSHVWRVGGFVAKPDPDDLAKKILLATNTIVNTREQLVRLGYTYDFTFRAIRDILLHEGILSSDEYVSRF</sequence>
<proteinExistence type="predicted"/>
<evidence type="ECO:0000313" key="2">
    <source>
        <dbReference type="EMBL" id="OGH68554.1"/>
    </source>
</evidence>
<gene>
    <name evidence="2" type="ORF">A3J66_03095</name>
</gene>
<reference evidence="2 3" key="1">
    <citation type="journal article" date="2016" name="Nat. Commun.">
        <title>Thousands of microbial genomes shed light on interconnected biogeochemical processes in an aquifer system.</title>
        <authorList>
            <person name="Anantharaman K."/>
            <person name="Brown C.T."/>
            <person name="Hug L.A."/>
            <person name="Sharon I."/>
            <person name="Castelle C.J."/>
            <person name="Probst A.J."/>
            <person name="Thomas B.C."/>
            <person name="Singh A."/>
            <person name="Wilkins M.J."/>
            <person name="Karaoz U."/>
            <person name="Brodie E.L."/>
            <person name="Williams K.H."/>
            <person name="Hubbard S.S."/>
            <person name="Banfield J.F."/>
        </authorList>
    </citation>
    <scope>NUCLEOTIDE SEQUENCE [LARGE SCALE GENOMIC DNA]</scope>
</reference>
<feature type="domain" description="Glycosyl transferase family 1" evidence="1">
    <location>
        <begin position="231"/>
        <end position="322"/>
    </location>
</feature>
<dbReference type="GO" id="GO:0016757">
    <property type="term" value="F:glycosyltransferase activity"/>
    <property type="evidence" value="ECO:0007669"/>
    <property type="project" value="InterPro"/>
</dbReference>
<dbReference type="Pfam" id="PF00534">
    <property type="entry name" value="Glycos_transf_1"/>
    <property type="match status" value="1"/>
</dbReference>
<dbReference type="InterPro" id="IPR001296">
    <property type="entry name" value="Glyco_trans_1"/>
</dbReference>
<dbReference type="EMBL" id="MFQB01000012">
    <property type="protein sequence ID" value="OGH68554.1"/>
    <property type="molecule type" value="Genomic_DNA"/>
</dbReference>
<organism evidence="2 3">
    <name type="scientific">Candidatus Magasanikbacteria bacterium RIFCSPHIGHO2_02_FULL_47_14</name>
    <dbReference type="NCBI Taxonomy" id="1798680"/>
    <lineage>
        <taxon>Bacteria</taxon>
        <taxon>Candidatus Magasanikiibacteriota</taxon>
    </lineage>
</organism>
<dbReference type="CDD" id="cd03801">
    <property type="entry name" value="GT4_PimA-like"/>
    <property type="match status" value="1"/>
</dbReference>
<accession>A0A1F6MAA7</accession>
<dbReference type="Gene3D" id="3.40.50.2000">
    <property type="entry name" value="Glycogen Phosphorylase B"/>
    <property type="match status" value="1"/>
</dbReference>
<evidence type="ECO:0000313" key="3">
    <source>
        <dbReference type="Proteomes" id="UP000176282"/>
    </source>
</evidence>
<dbReference type="AlphaFoldDB" id="A0A1F6MAA7"/>
<dbReference type="SUPFAM" id="SSF53756">
    <property type="entry name" value="UDP-Glycosyltransferase/glycogen phosphorylase"/>
    <property type="match status" value="1"/>
</dbReference>
<comment type="caution">
    <text evidence="2">The sequence shown here is derived from an EMBL/GenBank/DDBJ whole genome shotgun (WGS) entry which is preliminary data.</text>
</comment>
<dbReference type="Proteomes" id="UP000176282">
    <property type="component" value="Unassembled WGS sequence"/>
</dbReference>
<name>A0A1F6MAA7_9BACT</name>
<protein>
    <recommendedName>
        <fullName evidence="1">Glycosyl transferase family 1 domain-containing protein</fullName>
    </recommendedName>
</protein>
<dbReference type="STRING" id="1798680.A3J66_03095"/>